<accession>A0ABD2ICC8</accession>
<feature type="region of interest" description="Disordered" evidence="1">
    <location>
        <begin position="107"/>
        <end position="129"/>
    </location>
</feature>
<comment type="caution">
    <text evidence="2">The sequence shown here is derived from an EMBL/GenBank/DDBJ whole genome shotgun (WGS) entry which is preliminary data.</text>
</comment>
<organism evidence="2 3">
    <name type="scientific">Heterodera schachtii</name>
    <name type="common">Sugarbeet cyst nematode worm</name>
    <name type="synonym">Tylenchus schachtii</name>
    <dbReference type="NCBI Taxonomy" id="97005"/>
    <lineage>
        <taxon>Eukaryota</taxon>
        <taxon>Metazoa</taxon>
        <taxon>Ecdysozoa</taxon>
        <taxon>Nematoda</taxon>
        <taxon>Chromadorea</taxon>
        <taxon>Rhabditida</taxon>
        <taxon>Tylenchina</taxon>
        <taxon>Tylenchomorpha</taxon>
        <taxon>Tylenchoidea</taxon>
        <taxon>Heteroderidae</taxon>
        <taxon>Heteroderinae</taxon>
        <taxon>Heterodera</taxon>
    </lineage>
</organism>
<keyword evidence="3" id="KW-1185">Reference proteome</keyword>
<proteinExistence type="predicted"/>
<feature type="compositionally biased region" description="Polar residues" evidence="1">
    <location>
        <begin position="107"/>
        <end position="120"/>
    </location>
</feature>
<evidence type="ECO:0000313" key="2">
    <source>
        <dbReference type="EMBL" id="KAL3077799.1"/>
    </source>
</evidence>
<dbReference type="AlphaFoldDB" id="A0ABD2ICC8"/>
<dbReference type="Proteomes" id="UP001620645">
    <property type="component" value="Unassembled WGS sequence"/>
</dbReference>
<gene>
    <name evidence="2" type="ORF">niasHS_011602</name>
</gene>
<sequence length="395" mass="42899">MGAQSASLAHGNGTLFAALGGLCPGFASLHPSRLIRPELAGSAPCAICPAHPSVDVPHFYPKGMCRSSSGTRHPSGVRVCGCCLAGTPGSATGRAYGLRPLHHFLHSSNPSGGPSLTKTEPMNAVNDGDYDTSDYGSTTSGNYGFDTNSYSSNTTGGNYDYGNSSESSAPALTKKKKEVQQMFRGNIQIRETDSDGLVSYRTAKKNEVCFEVYCGTNNLTDGIFTDQYGNFDETLHKQQIKALKKCKFGINIGFYKHEGNNIAKKAFQNNLDYNANSVRKIFAKIGGLDCIIFSSQGESDGNNFTVDFYSKPRYALINGAEAKQIAKEFDFAIHKYRIYRDNFQKEEKSVEEASSSGSSSKGKNKVEKLGKKLSSLWGGKNKDKKNKQPHVFDLI</sequence>
<evidence type="ECO:0000256" key="1">
    <source>
        <dbReference type="SAM" id="MobiDB-lite"/>
    </source>
</evidence>
<reference evidence="2 3" key="1">
    <citation type="submission" date="2024-10" db="EMBL/GenBank/DDBJ databases">
        <authorList>
            <person name="Kim D."/>
        </authorList>
    </citation>
    <scope>NUCLEOTIDE SEQUENCE [LARGE SCALE GENOMIC DNA]</scope>
    <source>
        <strain evidence="2">Taebaek</strain>
    </source>
</reference>
<protein>
    <submittedName>
        <fullName evidence="2">Uncharacterized protein</fullName>
    </submittedName>
</protein>
<name>A0ABD2ICC8_HETSC</name>
<evidence type="ECO:0000313" key="3">
    <source>
        <dbReference type="Proteomes" id="UP001620645"/>
    </source>
</evidence>
<feature type="region of interest" description="Disordered" evidence="1">
    <location>
        <begin position="373"/>
        <end position="395"/>
    </location>
</feature>
<dbReference type="EMBL" id="JBICCN010000320">
    <property type="protein sequence ID" value="KAL3077799.1"/>
    <property type="molecule type" value="Genomic_DNA"/>
</dbReference>